<proteinExistence type="predicted"/>
<dbReference type="GO" id="GO:0005576">
    <property type="term" value="C:extracellular region"/>
    <property type="evidence" value="ECO:0007669"/>
    <property type="project" value="TreeGrafter"/>
</dbReference>
<dbReference type="PANTHER" id="PTHR38123">
    <property type="entry name" value="CELL WALL SERINE-THREONINE-RICH GALACTOMANNOPROTEIN MP1 (AFU_ORTHOLOGUE AFUA_4G03240)"/>
    <property type="match status" value="1"/>
</dbReference>
<dbReference type="Gene3D" id="1.20.1280.140">
    <property type="match status" value="1"/>
</dbReference>
<name>A0A5M9JMG1_MONFR</name>
<dbReference type="EMBL" id="VICG01000007">
    <property type="protein sequence ID" value="KAA8569850.1"/>
    <property type="molecule type" value="Genomic_DNA"/>
</dbReference>
<evidence type="ECO:0000313" key="2">
    <source>
        <dbReference type="EMBL" id="KAA8569850.1"/>
    </source>
</evidence>
<organism evidence="2 3">
    <name type="scientific">Monilinia fructicola</name>
    <name type="common">Brown rot fungus</name>
    <name type="synonym">Ciboria fructicola</name>
    <dbReference type="NCBI Taxonomy" id="38448"/>
    <lineage>
        <taxon>Eukaryota</taxon>
        <taxon>Fungi</taxon>
        <taxon>Dikarya</taxon>
        <taxon>Ascomycota</taxon>
        <taxon>Pezizomycotina</taxon>
        <taxon>Leotiomycetes</taxon>
        <taxon>Helotiales</taxon>
        <taxon>Sclerotiniaceae</taxon>
        <taxon>Monilinia</taxon>
    </lineage>
</organism>
<keyword evidence="1" id="KW-0732">Signal</keyword>
<gene>
    <name evidence="2" type="ORF">EYC84_002193</name>
</gene>
<protein>
    <recommendedName>
        <fullName evidence="4">Hydrophobic surface binding protein A</fullName>
    </recommendedName>
</protein>
<dbReference type="AlphaFoldDB" id="A0A5M9JMG1"/>
<dbReference type="PANTHER" id="PTHR38123:SF1">
    <property type="entry name" value="HYDROPHOBIC SURFACE BINDING PROTEIN"/>
    <property type="match status" value="1"/>
</dbReference>
<dbReference type="InterPro" id="IPR021054">
    <property type="entry name" value="Cell_wall_mannoprotein_1"/>
</dbReference>
<dbReference type="VEuPathDB" id="FungiDB:MFRU_005g00100"/>
<feature type="signal peptide" evidence="1">
    <location>
        <begin position="1"/>
        <end position="16"/>
    </location>
</feature>
<sequence length="173" mass="18343">MPSIKSLLLCATGALAVTSVTQVIADISLIDKNIQTLNTQAASYTGGLADSLTILGSLYNIYGSFVQGATDASQLPASISESDAQSLMQHTNATLVGDSATAVKTLKEKKGYFQELQMAGSVATALGQLSVGHEKFTKQVVQRTPDDMTPDEMSIMDIIMEVLKDGISFFESQ</sequence>
<evidence type="ECO:0000256" key="1">
    <source>
        <dbReference type="SAM" id="SignalP"/>
    </source>
</evidence>
<keyword evidence="3" id="KW-1185">Reference proteome</keyword>
<evidence type="ECO:0000313" key="3">
    <source>
        <dbReference type="Proteomes" id="UP000322873"/>
    </source>
</evidence>
<feature type="chain" id="PRO_5024392287" description="Hydrophobic surface binding protein A" evidence="1">
    <location>
        <begin position="17"/>
        <end position="173"/>
    </location>
</feature>
<reference evidence="2 3" key="1">
    <citation type="submission" date="2019-06" db="EMBL/GenBank/DDBJ databases">
        <title>Genome Sequence of the Brown Rot Fungal Pathogen Monilinia fructicola.</title>
        <authorList>
            <person name="De Miccolis Angelini R.M."/>
            <person name="Landi L."/>
            <person name="Abate D."/>
            <person name="Pollastro S."/>
            <person name="Romanazzi G."/>
            <person name="Faretra F."/>
        </authorList>
    </citation>
    <scope>NUCLEOTIDE SEQUENCE [LARGE SCALE GENOMIC DNA]</scope>
    <source>
        <strain evidence="2 3">Mfrc123</strain>
    </source>
</reference>
<evidence type="ECO:0008006" key="4">
    <source>
        <dbReference type="Google" id="ProtNLM"/>
    </source>
</evidence>
<dbReference type="Proteomes" id="UP000322873">
    <property type="component" value="Unassembled WGS sequence"/>
</dbReference>
<accession>A0A5M9JMG1</accession>
<dbReference type="Pfam" id="PF12296">
    <property type="entry name" value="HsbA"/>
    <property type="match status" value="1"/>
</dbReference>
<comment type="caution">
    <text evidence="2">The sequence shown here is derived from an EMBL/GenBank/DDBJ whole genome shotgun (WGS) entry which is preliminary data.</text>
</comment>